<evidence type="ECO:0000313" key="2">
    <source>
        <dbReference type="EMBL" id="MWG35070.1"/>
    </source>
</evidence>
<comment type="caution">
    <text evidence="2">The sequence shown here is derived from an EMBL/GenBank/DDBJ whole genome shotgun (WGS) entry which is preliminary data.</text>
</comment>
<evidence type="ECO:0000313" key="3">
    <source>
        <dbReference type="Proteomes" id="UP000451471"/>
    </source>
</evidence>
<dbReference type="OrthoDB" id="204342at2157"/>
<gene>
    <name evidence="2" type="ORF">GQS65_11325</name>
</gene>
<keyword evidence="1" id="KW-0812">Transmembrane</keyword>
<organism evidence="2 3">
    <name type="scientific">Halomarina oriensis</name>
    <dbReference type="NCBI Taxonomy" id="671145"/>
    <lineage>
        <taxon>Archaea</taxon>
        <taxon>Methanobacteriati</taxon>
        <taxon>Methanobacteriota</taxon>
        <taxon>Stenosarchaea group</taxon>
        <taxon>Halobacteria</taxon>
        <taxon>Halobacteriales</taxon>
        <taxon>Natronomonadaceae</taxon>
        <taxon>Halomarina</taxon>
    </lineage>
</organism>
<proteinExistence type="predicted"/>
<keyword evidence="3" id="KW-1185">Reference proteome</keyword>
<keyword evidence="1" id="KW-1133">Transmembrane helix</keyword>
<feature type="transmembrane region" description="Helical" evidence="1">
    <location>
        <begin position="50"/>
        <end position="69"/>
    </location>
</feature>
<feature type="transmembrane region" description="Helical" evidence="1">
    <location>
        <begin position="81"/>
        <end position="101"/>
    </location>
</feature>
<reference evidence="2 3" key="1">
    <citation type="submission" date="2019-12" db="EMBL/GenBank/DDBJ databases">
        <title>Halocatena pleomorpha gen. nov. sp. nov., an extremely halophilic archaeon of family Halobacteriaceae isolated from saltpan soil.</title>
        <authorList>
            <person name="Pal Y."/>
            <person name="Verma A."/>
            <person name="Krishnamurthi S."/>
            <person name="Kumar P."/>
        </authorList>
    </citation>
    <scope>NUCLEOTIDE SEQUENCE [LARGE SCALE GENOMIC DNA]</scope>
    <source>
        <strain evidence="2 3">JCM 16495</strain>
    </source>
</reference>
<accession>A0A6B0GKC4</accession>
<sequence length="136" mass="14700">MGEDTLRGWSPFDSDVDERARIRRSLLSSFALTPLLFANELTRHVVSVEATAAAVALGVVLGVVAAVGLADVDYSHVDGVVASFVALVFIVVVTVAVWAVVPHRYVGTMMQFAVAFTWAMPATELLHYRHRSSGQD</sequence>
<dbReference type="EMBL" id="WSZK01000017">
    <property type="protein sequence ID" value="MWG35070.1"/>
    <property type="molecule type" value="Genomic_DNA"/>
</dbReference>
<dbReference type="AlphaFoldDB" id="A0A6B0GKC4"/>
<evidence type="ECO:0000256" key="1">
    <source>
        <dbReference type="SAM" id="Phobius"/>
    </source>
</evidence>
<protein>
    <submittedName>
        <fullName evidence="2">Uncharacterized protein</fullName>
    </submittedName>
</protein>
<keyword evidence="1" id="KW-0472">Membrane</keyword>
<name>A0A6B0GKC4_9EURY</name>
<dbReference type="RefSeq" id="WP_158204759.1">
    <property type="nucleotide sequence ID" value="NZ_WSZK01000017.1"/>
</dbReference>
<dbReference type="Proteomes" id="UP000451471">
    <property type="component" value="Unassembled WGS sequence"/>
</dbReference>